<dbReference type="Proteomes" id="UP000036681">
    <property type="component" value="Unplaced"/>
</dbReference>
<dbReference type="SUPFAM" id="SSF56112">
    <property type="entry name" value="Protein kinase-like (PK-like)"/>
    <property type="match status" value="1"/>
</dbReference>
<feature type="domain" description="Protein kinase" evidence="4">
    <location>
        <begin position="246"/>
        <end position="524"/>
    </location>
</feature>
<dbReference type="AlphaFoldDB" id="A0A0M3HN38"/>
<proteinExistence type="predicted"/>
<dbReference type="InterPro" id="IPR000719">
    <property type="entry name" value="Prot_kinase_dom"/>
</dbReference>
<reference evidence="6" key="1">
    <citation type="submission" date="2017-02" db="UniProtKB">
        <authorList>
            <consortium name="WormBaseParasite"/>
        </authorList>
    </citation>
    <scope>IDENTIFICATION</scope>
</reference>
<keyword evidence="2" id="KW-0067">ATP-binding</keyword>
<evidence type="ECO:0000256" key="3">
    <source>
        <dbReference type="SAM" id="MobiDB-lite"/>
    </source>
</evidence>
<dbReference type="InterPro" id="IPR011009">
    <property type="entry name" value="Kinase-like_dom_sf"/>
</dbReference>
<dbReference type="PANTHER" id="PTHR24418">
    <property type="entry name" value="TYROSINE-PROTEIN KINASE"/>
    <property type="match status" value="1"/>
</dbReference>
<name>A0A0M3HN38_ASCLU</name>
<evidence type="ECO:0000256" key="1">
    <source>
        <dbReference type="ARBA" id="ARBA00022741"/>
    </source>
</evidence>
<dbReference type="PROSITE" id="PS50011">
    <property type="entry name" value="PROTEIN_KINASE_DOM"/>
    <property type="match status" value="1"/>
</dbReference>
<evidence type="ECO:0000256" key="2">
    <source>
        <dbReference type="ARBA" id="ARBA00022840"/>
    </source>
</evidence>
<dbReference type="WBParaSite" id="ALUE_0000304301-mRNA-1">
    <property type="protein sequence ID" value="ALUE_0000304301-mRNA-1"/>
    <property type="gene ID" value="ALUE_0000304301"/>
</dbReference>
<accession>A0A0M3HN38</accession>
<dbReference type="Pfam" id="PF07714">
    <property type="entry name" value="PK_Tyr_Ser-Thr"/>
    <property type="match status" value="1"/>
</dbReference>
<dbReference type="InterPro" id="IPR001245">
    <property type="entry name" value="Ser-Thr/Tyr_kinase_cat_dom"/>
</dbReference>
<organism evidence="5 6">
    <name type="scientific">Ascaris lumbricoides</name>
    <name type="common">Giant roundworm</name>
    <dbReference type="NCBI Taxonomy" id="6252"/>
    <lineage>
        <taxon>Eukaryota</taxon>
        <taxon>Metazoa</taxon>
        <taxon>Ecdysozoa</taxon>
        <taxon>Nematoda</taxon>
        <taxon>Chromadorea</taxon>
        <taxon>Rhabditida</taxon>
        <taxon>Spirurina</taxon>
        <taxon>Ascaridomorpha</taxon>
        <taxon>Ascaridoidea</taxon>
        <taxon>Ascarididae</taxon>
        <taxon>Ascaris</taxon>
    </lineage>
</organism>
<keyword evidence="5" id="KW-1185">Reference proteome</keyword>
<feature type="region of interest" description="Disordered" evidence="3">
    <location>
        <begin position="22"/>
        <end position="54"/>
    </location>
</feature>
<keyword evidence="1" id="KW-0547">Nucleotide-binding</keyword>
<protein>
    <submittedName>
        <fullName evidence="6">Protein kinase domain-containing protein</fullName>
    </submittedName>
</protein>
<evidence type="ECO:0000313" key="5">
    <source>
        <dbReference type="Proteomes" id="UP000036681"/>
    </source>
</evidence>
<sequence>MVSVATDDVGSLAENLIDELLQSSQKQKEGEPTTGLGAMKNNNLDDKQTTSGETPMRRLRKAVRKLRIQTHRSSVTLISEITLTERFPAINAASPFGRLSETFINERLLKTPGKLYLTSSHSCYLPHFRLVLPPPLSKQPGKHYIAGDYVISLTHNDAIRLSIMSEDKSIIHLRIIEAKGLFSIKDTLYPTATSITELLNKFRESQINVLSAVVGTATVLRHAVKGESTYCQHDIRAMFIKDDSQLQYSQLLCCGNVAKTFIGKMDVGSRSESVVVKEMNEYSEEELNKILSEMHISNLVRSFTTEGAILHVMAVRLTKSPYLVVYPFIDCGSYPDFALRQGAQLSTLDKIKATETISKALFDMHSFGVLHCDIGARNIFVRKDVRKTSPQSQRMQSKFTFLLGDFRQAAITTSKDVDPMKPINLRWLAPEVFSTKKLNVMTDVYAFGMTLYEIFTGNVPYYTMRAKDIRRKLIAGELLRPALNDTVETDLSELMRNCWHMEPQERPSMKNVWLRLRAIRDSRINGITSTGGELCKCDHLER</sequence>
<dbReference type="InterPro" id="IPR050198">
    <property type="entry name" value="Non-receptor_tyrosine_kinases"/>
</dbReference>
<evidence type="ECO:0000313" key="6">
    <source>
        <dbReference type="WBParaSite" id="ALUE_0000304301-mRNA-1"/>
    </source>
</evidence>
<evidence type="ECO:0000259" key="4">
    <source>
        <dbReference type="PROSITE" id="PS50011"/>
    </source>
</evidence>
<dbReference type="Gene3D" id="1.10.510.10">
    <property type="entry name" value="Transferase(Phosphotransferase) domain 1"/>
    <property type="match status" value="1"/>
</dbReference>
<dbReference type="GO" id="GO:0004672">
    <property type="term" value="F:protein kinase activity"/>
    <property type="evidence" value="ECO:0007669"/>
    <property type="project" value="InterPro"/>
</dbReference>
<dbReference type="GO" id="GO:0005524">
    <property type="term" value="F:ATP binding"/>
    <property type="evidence" value="ECO:0007669"/>
    <property type="project" value="UniProtKB-KW"/>
</dbReference>